<evidence type="ECO:0000313" key="7">
    <source>
        <dbReference type="Proteomes" id="UP000053512"/>
    </source>
</evidence>
<dbReference type="InterPro" id="IPR036390">
    <property type="entry name" value="WH_DNA-bd_sf"/>
</dbReference>
<dbReference type="InterPro" id="IPR014757">
    <property type="entry name" value="Tscrpt_reg_IclR_C"/>
</dbReference>
<dbReference type="GO" id="GO:0003700">
    <property type="term" value="F:DNA-binding transcription factor activity"/>
    <property type="evidence" value="ECO:0007669"/>
    <property type="project" value="TreeGrafter"/>
</dbReference>
<dbReference type="InterPro" id="IPR036388">
    <property type="entry name" value="WH-like_DNA-bd_sf"/>
</dbReference>
<dbReference type="Gene3D" id="3.30.450.40">
    <property type="match status" value="1"/>
</dbReference>
<reference evidence="7" key="1">
    <citation type="submission" date="2015-12" db="EMBL/GenBank/DDBJ databases">
        <authorList>
            <person name="Nair G.R."/>
            <person name="Kaur G."/>
            <person name="Mayilraj S."/>
        </authorList>
    </citation>
    <scope>NUCLEOTIDE SEQUENCE [LARGE SCALE GENOMIC DNA]</scope>
    <source>
        <strain evidence="7">CD08_4</strain>
    </source>
</reference>
<dbReference type="RefSeq" id="WP_058873577.1">
    <property type="nucleotide sequence ID" value="NZ_LQBK01000007.1"/>
</dbReference>
<dbReference type="CDD" id="cd00090">
    <property type="entry name" value="HTH_ARSR"/>
    <property type="match status" value="1"/>
</dbReference>
<dbReference type="PANTHER" id="PTHR30136">
    <property type="entry name" value="HELIX-TURN-HELIX TRANSCRIPTIONAL REGULATOR, ICLR FAMILY"/>
    <property type="match status" value="1"/>
</dbReference>
<dbReference type="PROSITE" id="PS51077">
    <property type="entry name" value="HTH_ICLR"/>
    <property type="match status" value="1"/>
</dbReference>
<feature type="domain" description="IclR-ED" evidence="5">
    <location>
        <begin position="69"/>
        <end position="254"/>
    </location>
</feature>
<dbReference type="Pfam" id="PF01614">
    <property type="entry name" value="IclR_C"/>
    <property type="match status" value="1"/>
</dbReference>
<dbReference type="PROSITE" id="PS51078">
    <property type="entry name" value="ICLR_ED"/>
    <property type="match status" value="1"/>
</dbReference>
<sequence length="264" mass="28534">MSSSKVPAAENTLRILQYLASRRGPVGAGAIAAALELPRSSVYHLLAVLERNGFVLHLVEEKLYGLGVSAFELSYAFERQEPLARLGRPLLASLVDRLGESAHLGVLQGQDVVYLVEERARYRPSLATDVGVRLPAHLTATGRALMAALPPAQVRALYAGPQTFPTRTGKNPITSYGALKEALGQVQRLGYALEQDEVTEDFSSLAVVARDHTGWPAAAITVTFMTHRVPEDRWAQILGAMHQTANELSRRLYGTGATTPDPGV</sequence>
<dbReference type="GO" id="GO:0045892">
    <property type="term" value="P:negative regulation of DNA-templated transcription"/>
    <property type="evidence" value="ECO:0007669"/>
    <property type="project" value="TreeGrafter"/>
</dbReference>
<dbReference type="InterPro" id="IPR011991">
    <property type="entry name" value="ArsR-like_HTH"/>
</dbReference>
<dbReference type="EMBL" id="LQBK01000007">
    <property type="protein sequence ID" value="KUG61006.1"/>
    <property type="molecule type" value="Genomic_DNA"/>
</dbReference>
<dbReference type="SUPFAM" id="SSF55781">
    <property type="entry name" value="GAF domain-like"/>
    <property type="match status" value="1"/>
</dbReference>
<evidence type="ECO:0000256" key="1">
    <source>
        <dbReference type="ARBA" id="ARBA00023015"/>
    </source>
</evidence>
<evidence type="ECO:0000256" key="3">
    <source>
        <dbReference type="ARBA" id="ARBA00023163"/>
    </source>
</evidence>
<proteinExistence type="predicted"/>
<dbReference type="PANTHER" id="PTHR30136:SF24">
    <property type="entry name" value="HTH-TYPE TRANSCRIPTIONAL REPRESSOR ALLR"/>
    <property type="match status" value="1"/>
</dbReference>
<dbReference type="InterPro" id="IPR029016">
    <property type="entry name" value="GAF-like_dom_sf"/>
</dbReference>
<dbReference type="OrthoDB" id="3734039at2"/>
<accession>A0A0W8ILT0</accession>
<dbReference type="Pfam" id="PF09339">
    <property type="entry name" value="HTH_IclR"/>
    <property type="match status" value="1"/>
</dbReference>
<dbReference type="GO" id="GO:0003677">
    <property type="term" value="F:DNA binding"/>
    <property type="evidence" value="ECO:0007669"/>
    <property type="project" value="UniProtKB-KW"/>
</dbReference>
<dbReference type="SUPFAM" id="SSF46785">
    <property type="entry name" value="Winged helix' DNA-binding domain"/>
    <property type="match status" value="1"/>
</dbReference>
<feature type="domain" description="HTH iclR-type" evidence="4">
    <location>
        <begin position="6"/>
        <end position="68"/>
    </location>
</feature>
<evidence type="ECO:0000259" key="4">
    <source>
        <dbReference type="PROSITE" id="PS51077"/>
    </source>
</evidence>
<keyword evidence="3" id="KW-0804">Transcription</keyword>
<dbReference type="AlphaFoldDB" id="A0A0W8ILT0"/>
<evidence type="ECO:0000313" key="6">
    <source>
        <dbReference type="EMBL" id="KUG61006.1"/>
    </source>
</evidence>
<dbReference type="Gene3D" id="1.10.10.10">
    <property type="entry name" value="Winged helix-like DNA-binding domain superfamily/Winged helix DNA-binding domain"/>
    <property type="match status" value="1"/>
</dbReference>
<dbReference type="Proteomes" id="UP000053512">
    <property type="component" value="Unassembled WGS sequence"/>
</dbReference>
<protein>
    <submittedName>
        <fullName evidence="6">IclR family transcriptional regulator</fullName>
    </submittedName>
</protein>
<dbReference type="InterPro" id="IPR050707">
    <property type="entry name" value="HTH_MetabolicPath_Reg"/>
</dbReference>
<gene>
    <name evidence="6" type="ORF">AVL61_15265</name>
</gene>
<dbReference type="InterPro" id="IPR005471">
    <property type="entry name" value="Tscrpt_reg_IclR_N"/>
</dbReference>
<comment type="caution">
    <text evidence="6">The sequence shown here is derived from an EMBL/GenBank/DDBJ whole genome shotgun (WGS) entry which is preliminary data.</text>
</comment>
<name>A0A0W8ILT0_KOCRO</name>
<keyword evidence="2" id="KW-0238">DNA-binding</keyword>
<organism evidence="6 7">
    <name type="scientific">Kocuria rosea subsp. polaris</name>
    <dbReference type="NCBI Taxonomy" id="136273"/>
    <lineage>
        <taxon>Bacteria</taxon>
        <taxon>Bacillati</taxon>
        <taxon>Actinomycetota</taxon>
        <taxon>Actinomycetes</taxon>
        <taxon>Micrococcales</taxon>
        <taxon>Micrococcaceae</taxon>
        <taxon>Kocuria</taxon>
    </lineage>
</organism>
<keyword evidence="1" id="KW-0805">Transcription regulation</keyword>
<dbReference type="SMART" id="SM00346">
    <property type="entry name" value="HTH_ICLR"/>
    <property type="match status" value="1"/>
</dbReference>
<evidence type="ECO:0000256" key="2">
    <source>
        <dbReference type="ARBA" id="ARBA00023125"/>
    </source>
</evidence>
<evidence type="ECO:0000259" key="5">
    <source>
        <dbReference type="PROSITE" id="PS51078"/>
    </source>
</evidence>